<organism evidence="2 3">
    <name type="scientific">Aequorivita vitellina</name>
    <dbReference type="NCBI Taxonomy" id="2874475"/>
    <lineage>
        <taxon>Bacteria</taxon>
        <taxon>Pseudomonadati</taxon>
        <taxon>Bacteroidota</taxon>
        <taxon>Flavobacteriia</taxon>
        <taxon>Flavobacteriales</taxon>
        <taxon>Flavobacteriaceae</taxon>
        <taxon>Aequorivita</taxon>
    </lineage>
</organism>
<dbReference type="SUPFAM" id="SSF56801">
    <property type="entry name" value="Acetyl-CoA synthetase-like"/>
    <property type="match status" value="1"/>
</dbReference>
<evidence type="ECO:0000256" key="1">
    <source>
        <dbReference type="SAM" id="Phobius"/>
    </source>
</evidence>
<name>A0A9X1QYL9_9FLAO</name>
<proteinExistence type="predicted"/>
<accession>A0A9X1QYL9</accession>
<keyword evidence="1" id="KW-0812">Transmembrane</keyword>
<keyword evidence="1" id="KW-0472">Membrane</keyword>
<evidence type="ECO:0000313" key="2">
    <source>
        <dbReference type="EMBL" id="MCG2419772.1"/>
    </source>
</evidence>
<dbReference type="InterPro" id="IPR042099">
    <property type="entry name" value="ANL_N_sf"/>
</dbReference>
<dbReference type="Gene3D" id="3.40.50.12780">
    <property type="entry name" value="N-terminal domain of ligase-like"/>
    <property type="match status" value="1"/>
</dbReference>
<keyword evidence="1" id="KW-1133">Transmembrane helix</keyword>
<keyword evidence="2" id="KW-0436">Ligase</keyword>
<dbReference type="InterPro" id="IPR053158">
    <property type="entry name" value="CapK_Type1_Caps_Biosynth"/>
</dbReference>
<dbReference type="EMBL" id="JAIRBA010000025">
    <property type="protein sequence ID" value="MCG2419772.1"/>
    <property type="molecule type" value="Genomic_DNA"/>
</dbReference>
<feature type="transmembrane region" description="Helical" evidence="1">
    <location>
        <begin position="7"/>
        <end position="28"/>
    </location>
</feature>
<comment type="caution">
    <text evidence="2">The sequence shown here is derived from an EMBL/GenBank/DDBJ whole genome shotgun (WGS) entry which is preliminary data.</text>
</comment>
<dbReference type="GO" id="GO:0016874">
    <property type="term" value="F:ligase activity"/>
    <property type="evidence" value="ECO:0007669"/>
    <property type="project" value="UniProtKB-KW"/>
</dbReference>
<dbReference type="Proteomes" id="UP001139461">
    <property type="component" value="Unassembled WGS sequence"/>
</dbReference>
<dbReference type="PANTHER" id="PTHR36932">
    <property type="entry name" value="CAPSULAR POLYSACCHARIDE BIOSYNTHESIS PROTEIN"/>
    <property type="match status" value="1"/>
</dbReference>
<dbReference type="RefSeq" id="WP_237603557.1">
    <property type="nucleotide sequence ID" value="NZ_JAIRBA010000025.1"/>
</dbReference>
<evidence type="ECO:0000313" key="3">
    <source>
        <dbReference type="Proteomes" id="UP001139461"/>
    </source>
</evidence>
<dbReference type="AlphaFoldDB" id="A0A9X1QYL9"/>
<keyword evidence="3" id="KW-1185">Reference proteome</keyword>
<protein>
    <submittedName>
        <fullName evidence="2">Phenylacetate--CoA ligase family protein</fullName>
    </submittedName>
</protein>
<reference evidence="2" key="1">
    <citation type="submission" date="2021-09" db="EMBL/GenBank/DDBJ databases">
        <title>Genome of Aequorivita sp. strain F47161.</title>
        <authorList>
            <person name="Wang Y."/>
        </authorList>
    </citation>
    <scope>NUCLEOTIDE SEQUENCE</scope>
    <source>
        <strain evidence="2">F47161</strain>
    </source>
</reference>
<gene>
    <name evidence="2" type="ORF">K8089_12125</name>
</gene>
<dbReference type="PANTHER" id="PTHR36932:SF1">
    <property type="entry name" value="CAPSULAR POLYSACCHARIDE BIOSYNTHESIS PROTEIN"/>
    <property type="match status" value="1"/>
</dbReference>
<sequence length="463" mass="54491">MKILQRLYCIFPNFIQNIFITWFNIMAYKKRYGGKYKYYKKMFFNNRNLSKEELLKIQKNRYVAFLKLTVLKSEYYKKNLLKIEDFNKIETIEKLPFLSKEILRSNVDKINTITKNKGIISKTGGTTGKSLEVLFTHDNMQERFAMLDDFRDRQGYKLGERTAWFSGKSILTSRDLKKCRYWKTDYFYRVRYYSTFHIHHHNLIYYIKDLIKFRPKFFVGFPSTMFDIAKYGINNGLQFPNGMLKAIFPTAETINKEMREVIESYFHCKMYNQYASSEGAPFIFECKYGILHLELQSGVFEVLDEYNNPSQSGRLVVTSFTSEGTPLIRYDIGDSITLEDESKSCQCGNNNPLVKEILGRIDDFIYSPEVGKINLGNVSNTLKDTKGILKFQAIQNSLSKLILKIVIDKKIYNKKIEKNFIQNWRDRIGNSMELEVQYVDDISVEQSGKFRLVKNNIKHLLNV</sequence>